<dbReference type="Gramene" id="Jr13_06530_p1">
    <property type="protein sequence ID" value="cds.Jr13_06530_p1"/>
    <property type="gene ID" value="Jr13_06530"/>
</dbReference>
<dbReference type="CDD" id="cd06872">
    <property type="entry name" value="PX_SNX19_like_plant"/>
    <property type="match status" value="1"/>
</dbReference>
<sequence>MKPMETIQDLIEEAKFRTVWWALCIFAVSYFLTHTSKSIWMNVPISILFVYALRILLNEVDFHWKVRSVHLRSYLSHLEKKQLSANDSRLYSTPAPPKWKRKIDSPIVEAAMNGFIDKILKDFVVDMWYSEITPDREFPDHIHAIIMDALGEISGRVKELNLVDLLTRDIVDLIGDHLDLFRRNQAAIGVEVMATLSSEERDERLKHHLRASKELHPALISPESEYKVLQQLIGGVLAVVLRPREVHSPLIRSIARELITCLVMQPVMNFATPGYINELIEYLLLAAKDDSLIWEGSYQSINAATHTHIHPLTAGGLRDDDSTLWEYSSSNQGSDMTLTRIDNQMETFFKYNTENPMNYQSADWAGMLEAATQRITEVLLPENLENMWTKGRNYKKKEQKDIKSGFQDPLVKASGINGAIFSKDLGKEMLVNRHKMPLATNEIAIEKVRQGLHFDDLVSDERKTGEDFSQEPNRELYFEGGNLVDKLEHTSILATDANKHRLKRSNSTSALIAQPDTESKLTGECKGLIISEFYGPNFGRHSGRSASDMVLHSKAQQVPKLKCQVMGAYFEKLGSKSFAVYTIGVTDAENKTCFVKRRYRNFERLHRHLKDIPNYMLHLPPKRIFSSNTDDTFVHQRCVQLDKYLQDLLSIANVAEQHEVWDFLSVSSKNYAFGKASSVMRTLAVNVDDAVDDIVRQFKGVSDGLRPKVVVPSPSNEASSSTFVQNLSGNANVINRHVSSHNTVGTSNSSHDNYEGHEDENDGQEEVNRANANGWHSDNELNSKSFPPQTIEHAKEPLNFSSEKRHDLAAKSGTRQGGFPAASLPLILDHLEDPVGMPHEWTPTNLSVPLLNLVDNIFQLKRRGWLRRQVFWISKQVLQLIMQDAIDDWLLRQIHWLRRDDIIAQGIQWVQDVLWPDGTFFRRVGNAQSNDNDSEANKKPFQATNQFGGSKASTLLSFEQQFEATRRASNVKKMLFDGAPTALVSLIGPTRYRRCAGDIYYFTQSSICVKYLAHSILELILISVFPELRNLVREVHEKMSIPQHI</sequence>
<dbReference type="Pfam" id="PF00787">
    <property type="entry name" value="PX"/>
    <property type="match status" value="1"/>
</dbReference>
<dbReference type="PANTHER" id="PTHR22999">
    <property type="entry name" value="PX SERINE/THREONINE KINASE PXK"/>
    <property type="match status" value="1"/>
</dbReference>
<feature type="region of interest" description="Disordered" evidence="3">
    <location>
        <begin position="926"/>
        <end position="946"/>
    </location>
</feature>
<dbReference type="GeneID" id="109010235"/>
<dbReference type="InterPro" id="IPR003114">
    <property type="entry name" value="Phox_assoc"/>
</dbReference>
<proteinExistence type="predicted"/>
<dbReference type="SMART" id="SM00313">
    <property type="entry name" value="PXA"/>
    <property type="match status" value="1"/>
</dbReference>
<dbReference type="SMART" id="SM00312">
    <property type="entry name" value="PX"/>
    <property type="match status" value="1"/>
</dbReference>
<evidence type="ECO:0000313" key="5">
    <source>
        <dbReference type="RefSeq" id="XP_018846548.1"/>
    </source>
</evidence>
<dbReference type="FunCoup" id="A0A2I4GRM2">
    <property type="interactions" value="3534"/>
</dbReference>
<dbReference type="GO" id="GO:0035091">
    <property type="term" value="F:phosphatidylinositol binding"/>
    <property type="evidence" value="ECO:0007669"/>
    <property type="project" value="InterPro"/>
</dbReference>
<evidence type="ECO:0000256" key="3">
    <source>
        <dbReference type="SAM" id="MobiDB-lite"/>
    </source>
</evidence>
<dbReference type="OrthoDB" id="120967at2759"/>
<name>A0A2I4GRM2_JUGRE</name>
<gene>
    <name evidence="5" type="primary">LOC109010235</name>
</gene>
<comment type="subcellular location">
    <subcellularLocation>
        <location evidence="1">Cytoplasm</location>
    </subcellularLocation>
</comment>
<dbReference type="RefSeq" id="XP_018846548.1">
    <property type="nucleotide sequence ID" value="XM_018991003.2"/>
</dbReference>
<dbReference type="PROSITE" id="PS51207">
    <property type="entry name" value="PXA"/>
    <property type="match status" value="1"/>
</dbReference>
<dbReference type="InterPro" id="IPR001683">
    <property type="entry name" value="PX_dom"/>
</dbReference>
<dbReference type="PROSITE" id="PS50195">
    <property type="entry name" value="PX"/>
    <property type="match status" value="1"/>
</dbReference>
<dbReference type="Gene3D" id="3.30.1520.10">
    <property type="entry name" value="Phox-like domain"/>
    <property type="match status" value="1"/>
</dbReference>
<dbReference type="SUPFAM" id="SSF64268">
    <property type="entry name" value="PX domain"/>
    <property type="match status" value="1"/>
</dbReference>
<dbReference type="InterPro" id="IPR036871">
    <property type="entry name" value="PX_dom_sf"/>
</dbReference>
<dbReference type="Pfam" id="PF08628">
    <property type="entry name" value="Nexin_C"/>
    <property type="match status" value="1"/>
</dbReference>
<protein>
    <submittedName>
        <fullName evidence="5">Uncharacterized protein LOC109010235 isoform X1</fullName>
    </submittedName>
</protein>
<dbReference type="InterPro" id="IPR051837">
    <property type="entry name" value="SortingNexin/PXDomain-PKLike"/>
</dbReference>
<organism evidence="4 5">
    <name type="scientific">Juglans regia</name>
    <name type="common">English walnut</name>
    <dbReference type="NCBI Taxonomy" id="51240"/>
    <lineage>
        <taxon>Eukaryota</taxon>
        <taxon>Viridiplantae</taxon>
        <taxon>Streptophyta</taxon>
        <taxon>Embryophyta</taxon>
        <taxon>Tracheophyta</taxon>
        <taxon>Spermatophyta</taxon>
        <taxon>Magnoliopsida</taxon>
        <taxon>eudicotyledons</taxon>
        <taxon>Gunneridae</taxon>
        <taxon>Pentapetalae</taxon>
        <taxon>rosids</taxon>
        <taxon>fabids</taxon>
        <taxon>Fagales</taxon>
        <taxon>Juglandaceae</taxon>
        <taxon>Juglans</taxon>
    </lineage>
</organism>
<keyword evidence="4" id="KW-1185">Reference proteome</keyword>
<dbReference type="GO" id="GO:0016020">
    <property type="term" value="C:membrane"/>
    <property type="evidence" value="ECO:0007669"/>
    <property type="project" value="UniProtKB-ARBA"/>
</dbReference>
<dbReference type="Proteomes" id="UP000235220">
    <property type="component" value="Chromosome 13"/>
</dbReference>
<dbReference type="PANTHER" id="PTHR22999:SF23">
    <property type="entry name" value="SORTING NEXIN-16"/>
    <property type="match status" value="1"/>
</dbReference>
<dbReference type="Pfam" id="PF02194">
    <property type="entry name" value="PXA"/>
    <property type="match status" value="1"/>
</dbReference>
<reference evidence="5" key="1">
    <citation type="submission" date="2025-08" db="UniProtKB">
        <authorList>
            <consortium name="RefSeq"/>
        </authorList>
    </citation>
    <scope>IDENTIFICATION</scope>
    <source>
        <tissue evidence="5">Leaves</tissue>
    </source>
</reference>
<dbReference type="InterPro" id="IPR013937">
    <property type="entry name" value="Sorting_nexin_C"/>
</dbReference>
<feature type="compositionally biased region" description="Polar residues" evidence="3">
    <location>
        <begin position="740"/>
        <end position="751"/>
    </location>
</feature>
<keyword evidence="2" id="KW-0963">Cytoplasm</keyword>
<evidence type="ECO:0000256" key="2">
    <source>
        <dbReference type="ARBA" id="ARBA00022490"/>
    </source>
</evidence>
<dbReference type="AlphaFoldDB" id="A0A2I4GRM2"/>
<dbReference type="GO" id="GO:0005768">
    <property type="term" value="C:endosome"/>
    <property type="evidence" value="ECO:0007669"/>
    <property type="project" value="UniProtKB-ARBA"/>
</dbReference>
<dbReference type="KEGG" id="jre:109010235"/>
<evidence type="ECO:0000313" key="4">
    <source>
        <dbReference type="Proteomes" id="UP000235220"/>
    </source>
</evidence>
<evidence type="ECO:0000256" key="1">
    <source>
        <dbReference type="ARBA" id="ARBA00004496"/>
    </source>
</evidence>
<accession>A0A2I4GRM2</accession>
<feature type="region of interest" description="Disordered" evidence="3">
    <location>
        <begin position="740"/>
        <end position="764"/>
    </location>
</feature>
<dbReference type="STRING" id="51240.A0A2I4GRM2"/>